<dbReference type="EMBL" id="UINC01045389">
    <property type="protein sequence ID" value="SVB52091.1"/>
    <property type="molecule type" value="Genomic_DNA"/>
</dbReference>
<protein>
    <recommendedName>
        <fullName evidence="2">Calcineurin-like phosphoesterase domain-containing protein</fullName>
    </recommendedName>
</protein>
<dbReference type="AlphaFoldDB" id="A0A382EQ08"/>
<name>A0A382EQ08_9ZZZZ</name>
<evidence type="ECO:0000313" key="1">
    <source>
        <dbReference type="EMBL" id="SVB52091.1"/>
    </source>
</evidence>
<gene>
    <name evidence="1" type="ORF">METZ01_LOCUS204945</name>
</gene>
<proteinExistence type="predicted"/>
<dbReference type="SUPFAM" id="SSF56300">
    <property type="entry name" value="Metallo-dependent phosphatases"/>
    <property type="match status" value="1"/>
</dbReference>
<sequence length="163" mass="18546">MGNPKLSHSAPWTFVSIPDFLNFDIEYPQKGWEDALGFIVGSMKKEDPAFAMVAGDLVMGHWGTKKEEIDRWAGKYYPGWVQRFKDHDLKVYAALGDHEVADNPWRGAVAAAVPFYKDAFRRHLKMPLNGPDHMKGTAFYWLHKNALFVSVDVFEKGKSKQGE</sequence>
<reference evidence="1" key="1">
    <citation type="submission" date="2018-05" db="EMBL/GenBank/DDBJ databases">
        <authorList>
            <person name="Lanie J.A."/>
            <person name="Ng W.-L."/>
            <person name="Kazmierczak K.M."/>
            <person name="Andrzejewski T.M."/>
            <person name="Davidsen T.M."/>
            <person name="Wayne K.J."/>
            <person name="Tettelin H."/>
            <person name="Glass J.I."/>
            <person name="Rusch D."/>
            <person name="Podicherti R."/>
            <person name="Tsui H.-C.T."/>
            <person name="Winkler M.E."/>
        </authorList>
    </citation>
    <scope>NUCLEOTIDE SEQUENCE</scope>
</reference>
<organism evidence="1">
    <name type="scientific">marine metagenome</name>
    <dbReference type="NCBI Taxonomy" id="408172"/>
    <lineage>
        <taxon>unclassified sequences</taxon>
        <taxon>metagenomes</taxon>
        <taxon>ecological metagenomes</taxon>
    </lineage>
</organism>
<evidence type="ECO:0008006" key="2">
    <source>
        <dbReference type="Google" id="ProtNLM"/>
    </source>
</evidence>
<feature type="non-terminal residue" evidence="1">
    <location>
        <position position="163"/>
    </location>
</feature>
<dbReference type="Gene3D" id="3.60.21.10">
    <property type="match status" value="1"/>
</dbReference>
<dbReference type="InterPro" id="IPR029052">
    <property type="entry name" value="Metallo-depent_PP-like"/>
</dbReference>
<accession>A0A382EQ08</accession>